<protein>
    <recommendedName>
        <fullName evidence="4">Reverse transcriptase domain-containing protein</fullName>
    </recommendedName>
</protein>
<name>A0ABQ5A9U2_9ASTR</name>
<gene>
    <name evidence="2" type="ORF">Tco_0819070</name>
</gene>
<sequence>MDRYSIKSQRSLSRSKTSSHLWRFERLKNRSKSKLKTREGRTKYGGRRSEHKEASSDSNCGEDSEDTCKDLSITYKRPKPTPFTTRISRFRYHQKAKLSRNIKVYEGNKDLEDHLGIFLAAAGKEEWLISSWKNSHNKRGMLRIHRKSMVSKEVFMHNHGHPELVKKLNDKIPNIMDEMFERLRAFIIGEVMTGSVEVARAPQWDKGNAYVGFFGGQERIRGRSGPREF</sequence>
<feature type="compositionally biased region" description="Basic and acidic residues" evidence="1">
    <location>
        <begin position="36"/>
        <end position="55"/>
    </location>
</feature>
<evidence type="ECO:0000256" key="1">
    <source>
        <dbReference type="SAM" id="MobiDB-lite"/>
    </source>
</evidence>
<feature type="region of interest" description="Disordered" evidence="1">
    <location>
        <begin position="32"/>
        <end position="66"/>
    </location>
</feature>
<reference evidence="2" key="1">
    <citation type="journal article" date="2022" name="Int. J. Mol. Sci.">
        <title>Draft Genome of Tanacetum Coccineum: Genomic Comparison of Closely Related Tanacetum-Family Plants.</title>
        <authorList>
            <person name="Yamashiro T."/>
            <person name="Shiraishi A."/>
            <person name="Nakayama K."/>
            <person name="Satake H."/>
        </authorList>
    </citation>
    <scope>NUCLEOTIDE SEQUENCE</scope>
</reference>
<evidence type="ECO:0008006" key="4">
    <source>
        <dbReference type="Google" id="ProtNLM"/>
    </source>
</evidence>
<proteinExistence type="predicted"/>
<evidence type="ECO:0000313" key="3">
    <source>
        <dbReference type="Proteomes" id="UP001151760"/>
    </source>
</evidence>
<dbReference type="Proteomes" id="UP001151760">
    <property type="component" value="Unassembled WGS sequence"/>
</dbReference>
<keyword evidence="3" id="KW-1185">Reference proteome</keyword>
<evidence type="ECO:0000313" key="2">
    <source>
        <dbReference type="EMBL" id="GJS97900.1"/>
    </source>
</evidence>
<accession>A0ABQ5A9U2</accession>
<organism evidence="2 3">
    <name type="scientific">Tanacetum coccineum</name>
    <dbReference type="NCBI Taxonomy" id="301880"/>
    <lineage>
        <taxon>Eukaryota</taxon>
        <taxon>Viridiplantae</taxon>
        <taxon>Streptophyta</taxon>
        <taxon>Embryophyta</taxon>
        <taxon>Tracheophyta</taxon>
        <taxon>Spermatophyta</taxon>
        <taxon>Magnoliopsida</taxon>
        <taxon>eudicotyledons</taxon>
        <taxon>Gunneridae</taxon>
        <taxon>Pentapetalae</taxon>
        <taxon>asterids</taxon>
        <taxon>campanulids</taxon>
        <taxon>Asterales</taxon>
        <taxon>Asteraceae</taxon>
        <taxon>Asteroideae</taxon>
        <taxon>Anthemideae</taxon>
        <taxon>Anthemidinae</taxon>
        <taxon>Tanacetum</taxon>
    </lineage>
</organism>
<reference evidence="2" key="2">
    <citation type="submission" date="2022-01" db="EMBL/GenBank/DDBJ databases">
        <authorList>
            <person name="Yamashiro T."/>
            <person name="Shiraishi A."/>
            <person name="Satake H."/>
            <person name="Nakayama K."/>
        </authorList>
    </citation>
    <scope>NUCLEOTIDE SEQUENCE</scope>
</reference>
<comment type="caution">
    <text evidence="2">The sequence shown here is derived from an EMBL/GenBank/DDBJ whole genome shotgun (WGS) entry which is preliminary data.</text>
</comment>
<dbReference type="EMBL" id="BQNB010011999">
    <property type="protein sequence ID" value="GJS97900.1"/>
    <property type="molecule type" value="Genomic_DNA"/>
</dbReference>